<evidence type="ECO:0000256" key="1">
    <source>
        <dbReference type="SAM" id="MobiDB-lite"/>
    </source>
</evidence>
<dbReference type="EMBL" id="AQQW01000001">
    <property type="protein sequence ID" value="ETW14693.1"/>
    <property type="molecule type" value="Genomic_DNA"/>
</dbReference>
<protein>
    <recommendedName>
        <fullName evidence="2">DUF6456 domain-containing protein</fullName>
    </recommendedName>
</protein>
<gene>
    <name evidence="3" type="ORF">ATO8_02260</name>
</gene>
<evidence type="ECO:0000313" key="4">
    <source>
        <dbReference type="Proteomes" id="UP000019063"/>
    </source>
</evidence>
<dbReference type="InterPro" id="IPR045599">
    <property type="entry name" value="DUF6456"/>
</dbReference>
<dbReference type="RefSeq" id="WP_051487321.1">
    <property type="nucleotide sequence ID" value="NZ_AQQW01000001.1"/>
</dbReference>
<sequence>MASRHKPQDGADLPDWVPDDARNYLAHVEGGWSLRALARETGCHASTVMRQVRRIEVRREDPLVDAALRGLGARVGAGDGAPVRRADQENDVAQHIQDTPATDTDPAALDRDIHEALRALAARGTVLAVARDMDKAVVVADEGAGGATDRRMVIEAATAQAMALRGWIACNAPGWVSWYRITSSGRATLGRLMAETESRQRGFADAQTPFDAAPHGAPVALCPARVSAIETPVAALARRRDKSGRAFLDRALVRAAERLREDYEIARLGQVGDAELDALVQEAADASLRKASAGAEDRTGPQAALARLAAALVDLGPGLGDMARRCCCRLEGLETAEQRMGWSARSGKIVLRIALQRLACHYEEQGIDGRGLIG</sequence>
<dbReference type="STRING" id="1379903.ATO8_02260"/>
<evidence type="ECO:0000313" key="3">
    <source>
        <dbReference type="EMBL" id="ETW14693.1"/>
    </source>
</evidence>
<dbReference type="Pfam" id="PF20057">
    <property type="entry name" value="DUF6456"/>
    <property type="match status" value="1"/>
</dbReference>
<name>W4HQI4_9RHOB</name>
<dbReference type="Proteomes" id="UP000019063">
    <property type="component" value="Unassembled WGS sequence"/>
</dbReference>
<feature type="domain" description="DUF6456" evidence="2">
    <location>
        <begin position="225"/>
        <end position="364"/>
    </location>
</feature>
<evidence type="ECO:0000259" key="2">
    <source>
        <dbReference type="Pfam" id="PF20057"/>
    </source>
</evidence>
<dbReference type="PATRIC" id="fig|1317118.6.peg.468"/>
<organism evidence="3 4">
    <name type="scientific">Roseivivax marinus</name>
    <dbReference type="NCBI Taxonomy" id="1379903"/>
    <lineage>
        <taxon>Bacteria</taxon>
        <taxon>Pseudomonadati</taxon>
        <taxon>Pseudomonadota</taxon>
        <taxon>Alphaproteobacteria</taxon>
        <taxon>Rhodobacterales</taxon>
        <taxon>Roseobacteraceae</taxon>
        <taxon>Roseivivax</taxon>
    </lineage>
</organism>
<dbReference type="eggNOG" id="COG0583">
    <property type="taxonomic scope" value="Bacteria"/>
</dbReference>
<accession>W4HQI4</accession>
<proteinExistence type="predicted"/>
<comment type="caution">
    <text evidence="3">The sequence shown here is derived from an EMBL/GenBank/DDBJ whole genome shotgun (WGS) entry which is preliminary data.</text>
</comment>
<feature type="region of interest" description="Disordered" evidence="1">
    <location>
        <begin position="78"/>
        <end position="106"/>
    </location>
</feature>
<dbReference type="AlphaFoldDB" id="W4HQI4"/>
<reference evidence="3 4" key="1">
    <citation type="journal article" date="2014" name="Antonie Van Leeuwenhoek">
        <title>Roseivivax atlanticus sp. nov., isolated from surface seawater of the Atlantic Ocean.</title>
        <authorList>
            <person name="Li G."/>
            <person name="Lai Q."/>
            <person name="Liu X."/>
            <person name="Sun F."/>
            <person name="Shao Z."/>
        </authorList>
    </citation>
    <scope>NUCLEOTIDE SEQUENCE [LARGE SCALE GENOMIC DNA]</scope>
    <source>
        <strain evidence="3 4">22II-s10s</strain>
    </source>
</reference>
<keyword evidence="4" id="KW-1185">Reference proteome</keyword>